<dbReference type="AlphaFoldDB" id="A0AA36BNY9"/>
<keyword evidence="2" id="KW-1185">Reference proteome</keyword>
<name>A0AA36BNY9_OCTVU</name>
<dbReference type="Proteomes" id="UP001162480">
    <property type="component" value="Chromosome 20"/>
</dbReference>
<gene>
    <name evidence="1" type="ORF">OCTVUL_1B024161</name>
</gene>
<evidence type="ECO:0000313" key="1">
    <source>
        <dbReference type="EMBL" id="CAI9737608.1"/>
    </source>
</evidence>
<reference evidence="1" key="1">
    <citation type="submission" date="2023-08" db="EMBL/GenBank/DDBJ databases">
        <authorList>
            <person name="Alioto T."/>
            <person name="Alioto T."/>
            <person name="Gomez Garrido J."/>
        </authorList>
    </citation>
    <scope>NUCLEOTIDE SEQUENCE</scope>
</reference>
<protein>
    <submittedName>
        <fullName evidence="1">Uncharacterized protein</fullName>
    </submittedName>
</protein>
<accession>A0AA36BNY9</accession>
<dbReference type="EMBL" id="OX597833">
    <property type="protein sequence ID" value="CAI9737608.1"/>
    <property type="molecule type" value="Genomic_DNA"/>
</dbReference>
<sequence length="105" mass="11134">MIGTMFAAGFCASEHSTIKDARRPAASNEKMVNLVCCDIVIGVPGKKVVPWMLKARTGNSKMICSSEIDKSFTIGALVANHKPSQYVVVSGVTWSCAGIPIACDD</sequence>
<organism evidence="1 2">
    <name type="scientific">Octopus vulgaris</name>
    <name type="common">Common octopus</name>
    <dbReference type="NCBI Taxonomy" id="6645"/>
    <lineage>
        <taxon>Eukaryota</taxon>
        <taxon>Metazoa</taxon>
        <taxon>Spiralia</taxon>
        <taxon>Lophotrochozoa</taxon>
        <taxon>Mollusca</taxon>
        <taxon>Cephalopoda</taxon>
        <taxon>Coleoidea</taxon>
        <taxon>Octopodiformes</taxon>
        <taxon>Octopoda</taxon>
        <taxon>Incirrata</taxon>
        <taxon>Octopodidae</taxon>
        <taxon>Octopus</taxon>
    </lineage>
</organism>
<evidence type="ECO:0000313" key="2">
    <source>
        <dbReference type="Proteomes" id="UP001162480"/>
    </source>
</evidence>
<proteinExistence type="predicted"/>